<feature type="domain" description="Excisionase-like" evidence="3">
    <location>
        <begin position="20"/>
        <end position="72"/>
    </location>
</feature>
<dbReference type="Pfam" id="PF07825">
    <property type="entry name" value="Exc"/>
    <property type="match status" value="1"/>
</dbReference>
<sequence>MPQAAVPSAALRPTKPKLIPLEVWAKEMFGEYAPHRNTLHNWRRNARIYPLPIKVGRMYFVSPDAQYIDPNTEKIRRMIGMR</sequence>
<name>A0A4R0X408_9BURK</name>
<organism evidence="4 5">
    <name type="scientific">Paraburkholderia steynii</name>
    <dbReference type="NCBI Taxonomy" id="1245441"/>
    <lineage>
        <taxon>Bacteria</taxon>
        <taxon>Pseudomonadati</taxon>
        <taxon>Pseudomonadota</taxon>
        <taxon>Betaproteobacteria</taxon>
        <taxon>Burkholderiales</taxon>
        <taxon>Burkholderiaceae</taxon>
        <taxon>Paraburkholderia</taxon>
    </lineage>
</organism>
<dbReference type="InterPro" id="IPR038137">
    <property type="entry name" value="Excisionase-like_sf"/>
</dbReference>
<proteinExistence type="predicted"/>
<dbReference type="EMBL" id="MWML01000235">
    <property type="protein sequence ID" value="TCG04624.1"/>
    <property type="molecule type" value="Genomic_DNA"/>
</dbReference>
<dbReference type="InterPro" id="IPR009061">
    <property type="entry name" value="DNA-bd_dom_put_sf"/>
</dbReference>
<dbReference type="SUPFAM" id="SSF46955">
    <property type="entry name" value="Putative DNA-binding domain"/>
    <property type="match status" value="1"/>
</dbReference>
<evidence type="ECO:0000259" key="3">
    <source>
        <dbReference type="Pfam" id="PF07825"/>
    </source>
</evidence>
<dbReference type="GO" id="GO:0003677">
    <property type="term" value="F:DNA binding"/>
    <property type="evidence" value="ECO:0007669"/>
    <property type="project" value="UniProtKB-KW"/>
</dbReference>
<keyword evidence="2" id="KW-0233">DNA recombination</keyword>
<evidence type="ECO:0000256" key="1">
    <source>
        <dbReference type="ARBA" id="ARBA00023125"/>
    </source>
</evidence>
<dbReference type="GO" id="GO:0006310">
    <property type="term" value="P:DNA recombination"/>
    <property type="evidence" value="ECO:0007669"/>
    <property type="project" value="UniProtKB-KW"/>
</dbReference>
<evidence type="ECO:0000256" key="2">
    <source>
        <dbReference type="ARBA" id="ARBA00023172"/>
    </source>
</evidence>
<protein>
    <recommendedName>
        <fullName evidence="3">Excisionase-like domain-containing protein</fullName>
    </recommendedName>
</protein>
<dbReference type="AlphaFoldDB" id="A0A4R0X408"/>
<comment type="caution">
    <text evidence="4">The sequence shown here is derived from an EMBL/GenBank/DDBJ whole genome shotgun (WGS) entry which is preliminary data.</text>
</comment>
<evidence type="ECO:0000313" key="4">
    <source>
        <dbReference type="EMBL" id="TCG04624.1"/>
    </source>
</evidence>
<reference evidence="4 5" key="1">
    <citation type="submission" date="2017-02" db="EMBL/GenBank/DDBJ databases">
        <title>Paraburkholderia sophoroidis sp. nov. and Paraburkholderia steynii sp. nov. rhizobial symbionts of the fynbos legume Hypocalyptus sophoroides.</title>
        <authorList>
            <person name="Steenkamp E.T."/>
            <person name="Beukes C.W."/>
            <person name="Van Zyl E."/>
            <person name="Avontuur J."/>
            <person name="Chan W.Y."/>
            <person name="Hassen A."/>
            <person name="Palmer M."/>
            <person name="Mthombeni L."/>
            <person name="Phalane F."/>
            <person name="Sereme K."/>
            <person name="Venter S.N."/>
        </authorList>
    </citation>
    <scope>NUCLEOTIDE SEQUENCE [LARGE SCALE GENOMIC DNA]</scope>
    <source>
        <strain evidence="4 5">HC1.1ba</strain>
    </source>
</reference>
<accession>A0A4R0X408</accession>
<dbReference type="InterPro" id="IPR012884">
    <property type="entry name" value="Excisionase-like"/>
</dbReference>
<gene>
    <name evidence="4" type="ORF">BZM27_39655</name>
</gene>
<dbReference type="Gene3D" id="1.10.1660.20">
    <property type="match status" value="1"/>
</dbReference>
<dbReference type="Proteomes" id="UP000294200">
    <property type="component" value="Unassembled WGS sequence"/>
</dbReference>
<keyword evidence="5" id="KW-1185">Reference proteome</keyword>
<keyword evidence="1" id="KW-0238">DNA-binding</keyword>
<evidence type="ECO:0000313" key="5">
    <source>
        <dbReference type="Proteomes" id="UP000294200"/>
    </source>
</evidence>